<reference evidence="2 3" key="1">
    <citation type="journal article" date="2005" name="Nature">
        <title>The genome sequence of the rice blast fungus Magnaporthe grisea.</title>
        <authorList>
            <person name="Dean R.A."/>
            <person name="Talbot N.J."/>
            <person name="Ebbole D.J."/>
            <person name="Farman M.L."/>
            <person name="Mitchell T.K."/>
            <person name="Orbach M.J."/>
            <person name="Thon M."/>
            <person name="Kulkarni R."/>
            <person name="Xu J.R."/>
            <person name="Pan H."/>
            <person name="Read N.D."/>
            <person name="Lee Y.H."/>
            <person name="Carbone I."/>
            <person name="Brown D."/>
            <person name="Oh Y.Y."/>
            <person name="Donofrio N."/>
            <person name="Jeong J.S."/>
            <person name="Soanes D.M."/>
            <person name="Djonovic S."/>
            <person name="Kolomiets E."/>
            <person name="Rehmeyer C."/>
            <person name="Li W."/>
            <person name="Harding M."/>
            <person name="Kim S."/>
            <person name="Lebrun M.H."/>
            <person name="Bohnert H."/>
            <person name="Coughlan S."/>
            <person name="Butler J."/>
            <person name="Calvo S."/>
            <person name="Ma L.J."/>
            <person name="Nicol R."/>
            <person name="Purcell S."/>
            <person name="Nusbaum C."/>
            <person name="Galagan J.E."/>
            <person name="Birren B.W."/>
        </authorList>
    </citation>
    <scope>NUCLEOTIDE SEQUENCE [LARGE SCALE GENOMIC DNA]</scope>
    <source>
        <strain evidence="3">70-15 / ATCC MYA-4617 / FGSC 8958</strain>
    </source>
</reference>
<evidence type="ECO:0000313" key="2">
    <source>
        <dbReference type="EMBL" id="EHA47829.1"/>
    </source>
</evidence>
<keyword evidence="3" id="KW-1185">Reference proteome</keyword>
<dbReference type="KEGG" id="mgr:MGG_12026"/>
<organism evidence="2 3">
    <name type="scientific">Pyricularia oryzae (strain 70-15 / ATCC MYA-4617 / FGSC 8958)</name>
    <name type="common">Rice blast fungus</name>
    <name type="synonym">Magnaporthe oryzae</name>
    <dbReference type="NCBI Taxonomy" id="242507"/>
    <lineage>
        <taxon>Eukaryota</taxon>
        <taxon>Fungi</taxon>
        <taxon>Dikarya</taxon>
        <taxon>Ascomycota</taxon>
        <taxon>Pezizomycotina</taxon>
        <taxon>Sordariomycetes</taxon>
        <taxon>Sordariomycetidae</taxon>
        <taxon>Magnaporthales</taxon>
        <taxon>Pyriculariaceae</taxon>
        <taxon>Pyricularia</taxon>
    </lineage>
</organism>
<feature type="region of interest" description="Disordered" evidence="1">
    <location>
        <begin position="78"/>
        <end position="104"/>
    </location>
</feature>
<accession>G4NHW9</accession>
<gene>
    <name evidence="2" type="ORF">MGG_12026</name>
</gene>
<dbReference type="InParanoid" id="G4NHW9"/>
<evidence type="ECO:0000256" key="1">
    <source>
        <dbReference type="SAM" id="MobiDB-lite"/>
    </source>
</evidence>
<name>G4NHW9_PYRO7</name>
<reference key="2">
    <citation type="submission" date="2011-05" db="EMBL/GenBank/DDBJ databases">
        <title>The Genome Sequence of Magnaporthe oryzae 70-15.</title>
        <authorList>
            <consortium name="The Broad Institute Genome Sequencing Platform"/>
            <person name="Ma L.-J."/>
            <person name="Dead R."/>
            <person name="Young S.K."/>
            <person name="Zeng Q."/>
            <person name="Gargeya S."/>
            <person name="Fitzgerald M."/>
            <person name="Haas B."/>
            <person name="Abouelleil A."/>
            <person name="Alvarado L."/>
            <person name="Arachchi H.M."/>
            <person name="Berlin A."/>
            <person name="Brown A."/>
            <person name="Chapman S.B."/>
            <person name="Chen Z."/>
            <person name="Dunbar C."/>
            <person name="Freedman E."/>
            <person name="Gearin G."/>
            <person name="Gellesch M."/>
            <person name="Goldberg J."/>
            <person name="Griggs A."/>
            <person name="Gujja S."/>
            <person name="Heiman D."/>
            <person name="Howarth C."/>
            <person name="Larson L."/>
            <person name="Lui A."/>
            <person name="MacDonald P.J.P."/>
            <person name="Mehta T."/>
            <person name="Montmayeur A."/>
            <person name="Murphy C."/>
            <person name="Neiman D."/>
            <person name="Pearson M."/>
            <person name="Priest M."/>
            <person name="Roberts A."/>
            <person name="Saif S."/>
            <person name="Shea T."/>
            <person name="Shenoy N."/>
            <person name="Sisk P."/>
            <person name="Stolte C."/>
            <person name="Sykes S."/>
            <person name="Yandava C."/>
            <person name="Wortman J."/>
            <person name="Nusbaum C."/>
            <person name="Birren B."/>
        </authorList>
    </citation>
    <scope>NUCLEOTIDE SEQUENCE</scope>
    <source>
        <strain>70-15</strain>
    </source>
</reference>
<dbReference type="AlphaFoldDB" id="G4NHW9"/>
<evidence type="ECO:0000313" key="3">
    <source>
        <dbReference type="Proteomes" id="UP000009058"/>
    </source>
</evidence>
<feature type="compositionally biased region" description="Basic and acidic residues" evidence="1">
    <location>
        <begin position="87"/>
        <end position="104"/>
    </location>
</feature>
<dbReference type="Proteomes" id="UP000009058">
    <property type="component" value="Chromosome 6"/>
</dbReference>
<dbReference type="PHI-base" id="PHI:798"/>
<dbReference type="VEuPathDB" id="FungiDB:MGG_12026"/>
<dbReference type="HOGENOM" id="CLU_2250663_0_0_1"/>
<sequence length="104" mass="11894">MAWRGTATKPINVFAAEHNWMLTAQPASVKANEEVGMLAPSPPEVPCANSPSRYMYHTVTTFMLYKFPVPRHSFPGLYSQGPRRVLPQREKKGNTCSRERRMNW</sequence>
<dbReference type="EMBL" id="CM001236">
    <property type="protein sequence ID" value="EHA47829.1"/>
    <property type="molecule type" value="Genomic_DNA"/>
</dbReference>
<dbReference type="GeneID" id="2680354"/>
<dbReference type="RefSeq" id="XP_003720196.1">
    <property type="nucleotide sequence ID" value="XM_003720148.1"/>
</dbReference>
<protein>
    <submittedName>
        <fullName evidence="2">Uncharacterized protein</fullName>
    </submittedName>
</protein>
<proteinExistence type="predicted"/>